<evidence type="ECO:0000313" key="2">
    <source>
        <dbReference type="EMBL" id="TQV86760.1"/>
    </source>
</evidence>
<evidence type="ECO:0000256" key="1">
    <source>
        <dbReference type="SAM" id="SignalP"/>
    </source>
</evidence>
<dbReference type="SUPFAM" id="SSF49899">
    <property type="entry name" value="Concanavalin A-like lectins/glucanases"/>
    <property type="match status" value="1"/>
</dbReference>
<gene>
    <name evidence="2" type="ORF">FLL46_16925</name>
</gene>
<protein>
    <submittedName>
        <fullName evidence="2">LamG domain-containing protein</fullName>
    </submittedName>
</protein>
<dbReference type="OrthoDB" id="5748965at2"/>
<evidence type="ECO:0000313" key="3">
    <source>
        <dbReference type="Proteomes" id="UP000315439"/>
    </source>
</evidence>
<dbReference type="Gene3D" id="2.60.120.200">
    <property type="match status" value="1"/>
</dbReference>
<feature type="signal peptide" evidence="1">
    <location>
        <begin position="1"/>
        <end position="22"/>
    </location>
</feature>
<dbReference type="Pfam" id="PF13385">
    <property type="entry name" value="Laminin_G_3"/>
    <property type="match status" value="1"/>
</dbReference>
<keyword evidence="1" id="KW-0732">Signal</keyword>
<reference evidence="2 3" key="1">
    <citation type="submission" date="2019-07" db="EMBL/GenBank/DDBJ databases">
        <title>Draft genome for Aliikangiella sp. M105.</title>
        <authorList>
            <person name="Wang G."/>
        </authorList>
    </citation>
    <scope>NUCLEOTIDE SEQUENCE [LARGE SCALE GENOMIC DNA]</scope>
    <source>
        <strain evidence="2 3">M105</strain>
    </source>
</reference>
<dbReference type="AlphaFoldDB" id="A0A545UBB9"/>
<dbReference type="Proteomes" id="UP000315439">
    <property type="component" value="Unassembled WGS sequence"/>
</dbReference>
<dbReference type="PROSITE" id="PS51257">
    <property type="entry name" value="PROKAR_LIPOPROTEIN"/>
    <property type="match status" value="1"/>
</dbReference>
<dbReference type="EMBL" id="VIKS01000010">
    <property type="protein sequence ID" value="TQV86760.1"/>
    <property type="molecule type" value="Genomic_DNA"/>
</dbReference>
<comment type="caution">
    <text evidence="2">The sequence shown here is derived from an EMBL/GenBank/DDBJ whole genome shotgun (WGS) entry which is preliminary data.</text>
</comment>
<sequence length="811" mass="87258">MLRLSFGAALISVLAACSGGGADVEENPVVAPPPSSNYSGPPPQTDDVQAFKLNVWDNLSPSNRCGECHGNGQAPEFVNLSDINIAYAEANKIVDLERPSESRMVSKVAGGHNCWLTSDAACADTITSYITAWAGDAAGGGTTIELVAPTIRDPGDSRSFPESSALFGTTVYPLLSQYCAGCHNENSANPISPFFANDDIDSAYAAAKARINLDTPENSRFVIRLRNEFHNCWSDCGANSTEMEDAIRSFANQIPLTQVDPNLLASKSLFLTDGIVASGGGRHDTNVIALWNFKTGQGDTAFDTSGIEPAINLTLSGSYNWVGGWGIQIIDGKAQGSTSNSKKLHDLITATGEYSIEAWVAPGNVTQEGPAGIVSYSAGTTARNFTLGQTLYNYEFLNRSSETDANGEASLATPDADEIVQTALQHVVATFSPTEGRKLFVNGELVAQEQVETGGTLNDWDDTFAVVMGNEVSSDRLWQGTLRMVAIHNRTLTPEQIVQNFDVGVGEKFFMLFSISHLINLEESYVVYEVSQWDSYGYLFDKPFFINLNDQNIPDNIDIEKIRVAVNGKEVKNGQAYKNLNVNLNTTDYSTETGQTMSRLGTVIALEKGPTADEFFLTFEKIGTAENAFVEPPAPTPATPTDLPERPEIGIRDFFEIHASMSKATGISMAQTDVAQTYERVKQQLPTLTDIDFFTSAQQMGVTQLAIEYCNALVEDNTARAAYFSGFNFSSAANVAFDSQAKRDLIYDPLITNIMGSNLSTQPAVVDVKTELGSLTDTLTSCGAGCSADRTEIVVKAVCATALGSAAMLVQ</sequence>
<dbReference type="InterPro" id="IPR013320">
    <property type="entry name" value="ConA-like_dom_sf"/>
</dbReference>
<organism evidence="2 3">
    <name type="scientific">Aliikangiella coralliicola</name>
    <dbReference type="NCBI Taxonomy" id="2592383"/>
    <lineage>
        <taxon>Bacteria</taxon>
        <taxon>Pseudomonadati</taxon>
        <taxon>Pseudomonadota</taxon>
        <taxon>Gammaproteobacteria</taxon>
        <taxon>Oceanospirillales</taxon>
        <taxon>Pleioneaceae</taxon>
        <taxon>Aliikangiella</taxon>
    </lineage>
</organism>
<feature type="chain" id="PRO_5021729508" evidence="1">
    <location>
        <begin position="23"/>
        <end position="811"/>
    </location>
</feature>
<proteinExistence type="predicted"/>
<keyword evidence="3" id="KW-1185">Reference proteome</keyword>
<name>A0A545UBB9_9GAMM</name>
<accession>A0A545UBB9</accession>